<dbReference type="Pfam" id="PF12672">
    <property type="entry name" value="DUF3793"/>
    <property type="match status" value="1"/>
</dbReference>
<evidence type="ECO:0000313" key="2">
    <source>
        <dbReference type="Proteomes" id="UP000754750"/>
    </source>
</evidence>
<reference evidence="1" key="1">
    <citation type="submission" date="2019-04" db="EMBL/GenBank/DDBJ databases">
        <title>Evolution of Biomass-Degrading Anaerobic Consortia Revealed by Metagenomics.</title>
        <authorList>
            <person name="Peng X."/>
        </authorList>
    </citation>
    <scope>NUCLEOTIDE SEQUENCE</scope>
    <source>
        <strain evidence="1">SIG551</strain>
    </source>
</reference>
<dbReference type="EMBL" id="SVNY01000003">
    <property type="protein sequence ID" value="MBE6833251.1"/>
    <property type="molecule type" value="Genomic_DNA"/>
</dbReference>
<accession>A0A928Q3T2</accession>
<name>A0A928Q3T2_9FIRM</name>
<gene>
    <name evidence="1" type="ORF">E7512_06660</name>
</gene>
<sequence>MLERYLVEYCASTLAGLKTASLFSYTGKEKELVRNDLSDWNRMLNPRGVYLELLHSNSARALIYVYRASALTADLSRPEAIRFLNEYGYPMGSLSDCLHYLRQRIALTQSFPHEIGLFLGYPIEDVAEFIRNQGRNCKYCGIWKVYHNENEAKRLFAKIDKCREIYTKLFCGGRSVLQLTIAA</sequence>
<comment type="caution">
    <text evidence="1">The sequence shown here is derived from an EMBL/GenBank/DDBJ whole genome shotgun (WGS) entry which is preliminary data.</text>
</comment>
<proteinExistence type="predicted"/>
<evidence type="ECO:0000313" key="1">
    <source>
        <dbReference type="EMBL" id="MBE6833251.1"/>
    </source>
</evidence>
<organism evidence="1 2">
    <name type="scientific">Faecalispora sporosphaeroides</name>
    <dbReference type="NCBI Taxonomy" id="1549"/>
    <lineage>
        <taxon>Bacteria</taxon>
        <taxon>Bacillati</taxon>
        <taxon>Bacillota</taxon>
        <taxon>Clostridia</taxon>
        <taxon>Eubacteriales</taxon>
        <taxon>Oscillospiraceae</taxon>
        <taxon>Faecalispora</taxon>
    </lineage>
</organism>
<dbReference type="Proteomes" id="UP000754750">
    <property type="component" value="Unassembled WGS sequence"/>
</dbReference>
<dbReference type="RefSeq" id="WP_020074363.1">
    <property type="nucleotide sequence ID" value="NZ_JBKWRC010000002.1"/>
</dbReference>
<protein>
    <submittedName>
        <fullName evidence="1">DUF3793 family protein</fullName>
    </submittedName>
</protein>
<dbReference type="AlphaFoldDB" id="A0A928Q3T2"/>
<dbReference type="InterPro" id="IPR024523">
    <property type="entry name" value="DUF3793"/>
</dbReference>